<keyword evidence="1" id="KW-0732">Signal</keyword>
<reference evidence="2 3" key="1">
    <citation type="submission" date="2014-08" db="EMBL/GenBank/DDBJ databases">
        <title>Whole genome shotgun sequence of Sphingomonas paucimobilis NBRC 13935.</title>
        <authorList>
            <person name="Hosoyama A."/>
            <person name="Hashimoto M."/>
            <person name="Hosoyama Y."/>
            <person name="Noguchi M."/>
            <person name="Uohara A."/>
            <person name="Ohji S."/>
            <person name="Katano-Makiyama Y."/>
            <person name="Ichikawa N."/>
            <person name="Kimura A."/>
            <person name="Yamazoe A."/>
            <person name="Fujita N."/>
        </authorList>
    </citation>
    <scope>NUCLEOTIDE SEQUENCE [LARGE SCALE GENOMIC DNA]</scope>
    <source>
        <strain evidence="2 3">NBRC 13935</strain>
    </source>
</reference>
<dbReference type="Proteomes" id="UP000032025">
    <property type="component" value="Unassembled WGS sequence"/>
</dbReference>
<evidence type="ECO:0000313" key="2">
    <source>
        <dbReference type="EMBL" id="GAN12007.1"/>
    </source>
</evidence>
<dbReference type="AlphaFoldDB" id="A0A0C9N7D3"/>
<accession>A0A0C9N7D3</accession>
<dbReference type="EMBL" id="BBJS01000002">
    <property type="protein sequence ID" value="GAN12007.1"/>
    <property type="molecule type" value="Genomic_DNA"/>
</dbReference>
<protein>
    <submittedName>
        <fullName evidence="2">DNA, contig: SP602</fullName>
    </submittedName>
</protein>
<keyword evidence="3" id="KW-1185">Reference proteome</keyword>
<proteinExistence type="predicted"/>
<dbReference type="GeneID" id="78526818"/>
<evidence type="ECO:0000256" key="1">
    <source>
        <dbReference type="SAM" id="SignalP"/>
    </source>
</evidence>
<feature type="signal peptide" evidence="1">
    <location>
        <begin position="1"/>
        <end position="28"/>
    </location>
</feature>
<comment type="caution">
    <text evidence="2">The sequence shown here is derived from an EMBL/GenBank/DDBJ whole genome shotgun (WGS) entry which is preliminary data.</text>
</comment>
<dbReference type="RefSeq" id="WP_007405636.1">
    <property type="nucleotide sequence ID" value="NZ_BBJS01000002.1"/>
</dbReference>
<feature type="chain" id="PRO_5002199998" evidence="1">
    <location>
        <begin position="29"/>
        <end position="173"/>
    </location>
</feature>
<organism evidence="2 3">
    <name type="scientific">Sphingomonas paucimobilis NBRC 13935</name>
    <dbReference type="NCBI Taxonomy" id="1219050"/>
    <lineage>
        <taxon>Bacteria</taxon>
        <taxon>Pseudomonadati</taxon>
        <taxon>Pseudomonadota</taxon>
        <taxon>Alphaproteobacteria</taxon>
        <taxon>Sphingomonadales</taxon>
        <taxon>Sphingomonadaceae</taxon>
        <taxon>Sphingomonas</taxon>
    </lineage>
</organism>
<sequence length="173" mass="18302">MKDIHYPFRHAITLGAVCVALPMTIADAQPVGSTWMIVQTARDPLALVGVAAARRAPGARVLSAADCAEFRPGFYVLGWPGRARPAGKPMAGSYTKHCTPKPGSVAALGLPAVDPSFAAMRDTPINFGGSDIVTTIQSRLLLRPWYTPAANDPREGLRMAVEDVAGPPTPDRT</sequence>
<name>A0A0C9N7D3_SPHPI</name>
<evidence type="ECO:0000313" key="3">
    <source>
        <dbReference type="Proteomes" id="UP000032025"/>
    </source>
</evidence>
<gene>
    <name evidence="2" type="ORF">SP6_02_00030</name>
</gene>